<proteinExistence type="predicted"/>
<sequence length="218" mass="23980">ELTQAPSHADLEKASGWNAHELDTSATQFWYYGEIVGTPDTTPTAGTQYTLAQFQSDNIFSTYTIYRITFNNGWYNTGTFGSGWVADVKLNGQVIPLKPDSSGTGRIGRRTYYTTSATAASTLAPKTPFRLLSANCEIDTAGTTDESLTITLDSGIAAATFDTLLYSQNTKTPAVTSLWIPFGDDYNFAQWDEIDMAWPNTEARDFGFIWTYQTVFGG</sequence>
<name>A0A0F9IFL2_9ZZZZ</name>
<comment type="caution">
    <text evidence="1">The sequence shown here is derived from an EMBL/GenBank/DDBJ whole genome shotgun (WGS) entry which is preliminary data.</text>
</comment>
<gene>
    <name evidence="1" type="ORF">LCGC14_1883090</name>
</gene>
<reference evidence="1" key="1">
    <citation type="journal article" date="2015" name="Nature">
        <title>Complex archaea that bridge the gap between prokaryotes and eukaryotes.</title>
        <authorList>
            <person name="Spang A."/>
            <person name="Saw J.H."/>
            <person name="Jorgensen S.L."/>
            <person name="Zaremba-Niedzwiedzka K."/>
            <person name="Martijn J."/>
            <person name="Lind A.E."/>
            <person name="van Eijk R."/>
            <person name="Schleper C."/>
            <person name="Guy L."/>
            <person name="Ettema T.J."/>
        </authorList>
    </citation>
    <scope>NUCLEOTIDE SEQUENCE</scope>
</reference>
<protein>
    <submittedName>
        <fullName evidence="1">Uncharacterized protein</fullName>
    </submittedName>
</protein>
<feature type="non-terminal residue" evidence="1">
    <location>
        <position position="1"/>
    </location>
</feature>
<dbReference type="EMBL" id="LAZR01019421">
    <property type="protein sequence ID" value="KKL92595.1"/>
    <property type="molecule type" value="Genomic_DNA"/>
</dbReference>
<dbReference type="AlphaFoldDB" id="A0A0F9IFL2"/>
<accession>A0A0F9IFL2</accession>
<organism evidence="1">
    <name type="scientific">marine sediment metagenome</name>
    <dbReference type="NCBI Taxonomy" id="412755"/>
    <lineage>
        <taxon>unclassified sequences</taxon>
        <taxon>metagenomes</taxon>
        <taxon>ecological metagenomes</taxon>
    </lineage>
</organism>
<evidence type="ECO:0000313" key="1">
    <source>
        <dbReference type="EMBL" id="KKL92595.1"/>
    </source>
</evidence>